<organism evidence="3 4">
    <name type="scientific">Kwoniella heveanensis BCC8398</name>
    <dbReference type="NCBI Taxonomy" id="1296120"/>
    <lineage>
        <taxon>Eukaryota</taxon>
        <taxon>Fungi</taxon>
        <taxon>Dikarya</taxon>
        <taxon>Basidiomycota</taxon>
        <taxon>Agaricomycotina</taxon>
        <taxon>Tremellomycetes</taxon>
        <taxon>Tremellales</taxon>
        <taxon>Cryptococcaceae</taxon>
        <taxon>Kwoniella</taxon>
    </lineage>
</organism>
<evidence type="ECO:0000313" key="3">
    <source>
        <dbReference type="EMBL" id="OCF33215.1"/>
    </source>
</evidence>
<dbReference type="PANTHER" id="PTHR36819">
    <property type="entry name" value="REGULATOR OF PHOSPHOLIPASE D SRF1"/>
    <property type="match status" value="1"/>
</dbReference>
<feature type="compositionally biased region" description="Basic residues" evidence="1">
    <location>
        <begin position="613"/>
        <end position="623"/>
    </location>
</feature>
<keyword evidence="4" id="KW-1185">Reference proteome</keyword>
<dbReference type="OrthoDB" id="1436450at2759"/>
<dbReference type="EMBL" id="KV700126">
    <property type="protein sequence ID" value="OCF33215.1"/>
    <property type="molecule type" value="Genomic_DNA"/>
</dbReference>
<feature type="compositionally biased region" description="Low complexity" evidence="1">
    <location>
        <begin position="14"/>
        <end position="25"/>
    </location>
</feature>
<evidence type="ECO:0000256" key="2">
    <source>
        <dbReference type="SAM" id="Phobius"/>
    </source>
</evidence>
<evidence type="ECO:0000313" key="4">
    <source>
        <dbReference type="Proteomes" id="UP000092666"/>
    </source>
</evidence>
<dbReference type="GO" id="GO:0071944">
    <property type="term" value="C:cell periphery"/>
    <property type="evidence" value="ECO:0007669"/>
    <property type="project" value="TreeGrafter"/>
</dbReference>
<keyword evidence="2" id="KW-1133">Transmembrane helix</keyword>
<feature type="compositionally biased region" description="Basic residues" evidence="1">
    <location>
        <begin position="186"/>
        <end position="195"/>
    </location>
</feature>
<accession>A0A1B9GQS9</accession>
<feature type="compositionally biased region" description="Polar residues" evidence="1">
    <location>
        <begin position="707"/>
        <end position="716"/>
    </location>
</feature>
<feature type="transmembrane region" description="Helical" evidence="2">
    <location>
        <begin position="798"/>
        <end position="822"/>
    </location>
</feature>
<feature type="compositionally biased region" description="Acidic residues" evidence="1">
    <location>
        <begin position="162"/>
        <end position="175"/>
    </location>
</feature>
<keyword evidence="2" id="KW-0812">Transmembrane</keyword>
<feature type="compositionally biased region" description="Polar residues" evidence="1">
    <location>
        <begin position="448"/>
        <end position="471"/>
    </location>
</feature>
<dbReference type="Proteomes" id="UP000092666">
    <property type="component" value="Unassembled WGS sequence"/>
</dbReference>
<feature type="compositionally biased region" description="Low complexity" evidence="1">
    <location>
        <begin position="586"/>
        <end position="597"/>
    </location>
</feature>
<feature type="compositionally biased region" description="Low complexity" evidence="1">
    <location>
        <begin position="338"/>
        <end position="351"/>
    </location>
</feature>
<feature type="compositionally biased region" description="Polar residues" evidence="1">
    <location>
        <begin position="274"/>
        <end position="288"/>
    </location>
</feature>
<gene>
    <name evidence="3" type="ORF">I316_04956</name>
</gene>
<feature type="compositionally biased region" description="Polar residues" evidence="1">
    <location>
        <begin position="85"/>
        <end position="94"/>
    </location>
</feature>
<reference evidence="4" key="2">
    <citation type="submission" date="2013-12" db="EMBL/GenBank/DDBJ databases">
        <title>Evolution of pathogenesis and genome organization in the Tremellales.</title>
        <authorList>
            <person name="Cuomo C."/>
            <person name="Litvintseva A."/>
            <person name="Heitman J."/>
            <person name="Chen Y."/>
            <person name="Sun S."/>
            <person name="Springer D."/>
            <person name="Dromer F."/>
            <person name="Young S."/>
            <person name="Zeng Q."/>
            <person name="Chapman S."/>
            <person name="Gujja S."/>
            <person name="Saif S."/>
            <person name="Birren B."/>
        </authorList>
    </citation>
    <scope>NUCLEOTIDE SEQUENCE [LARGE SCALE GENOMIC DNA]</scope>
    <source>
        <strain evidence="4">BCC8398</strain>
    </source>
</reference>
<feature type="region of interest" description="Disordered" evidence="1">
    <location>
        <begin position="1"/>
        <end position="387"/>
    </location>
</feature>
<feature type="compositionally biased region" description="Basic residues" evidence="1">
    <location>
        <begin position="735"/>
        <end position="748"/>
    </location>
</feature>
<feature type="transmembrane region" description="Helical" evidence="2">
    <location>
        <begin position="769"/>
        <end position="791"/>
    </location>
</feature>
<dbReference type="InterPro" id="IPR037737">
    <property type="entry name" value="Srf1"/>
</dbReference>
<name>A0A1B9GQS9_9TREE</name>
<dbReference type="PANTHER" id="PTHR36819:SF1">
    <property type="entry name" value="REGULATOR OF PHOSPHOLIPASE D SRF1"/>
    <property type="match status" value="1"/>
</dbReference>
<feature type="compositionally biased region" description="Basic and acidic residues" evidence="1">
    <location>
        <begin position="196"/>
        <end position="205"/>
    </location>
</feature>
<feature type="compositionally biased region" description="Pro residues" evidence="1">
    <location>
        <begin position="119"/>
        <end position="136"/>
    </location>
</feature>
<feature type="transmembrane region" description="Helical" evidence="2">
    <location>
        <begin position="944"/>
        <end position="967"/>
    </location>
</feature>
<sequence>MSIPDGIQHDNVASSSRVPSGSGISTNGQNAVARGRSENRTKGKGRECNNVHENGVGVGGGVATDRDAGLRSPPPRSDRGDISLRTLSPGSVGTSAREGGGGSTARRVRTVPPSAIYDPPTPPSPAHSPLPHPNPEPSSSSVVSPRRPRQRLRYSSSSDSSADTDDEDDSEDDEPPWWTFTQRGMAKLRAKSMHKSGRDSHRDIEQGVTGTGTGTGGVPVSGEDSAKEEVTIPSNRHRISAAFLPSSRRSSKDKDGMGSAPSSIKNFIGGGSGQRQNTESPASLTPSKLLQPAPIRFSNTTQNLFRRSIVRHDSPPILEGVVHPGGGGGPTVMQRTKSAPTRPASAPTSPTIEAPSPGMTTLVDDRSSRFPSNEGNAPKLSMDGGESNNTRVVRRQLTSPNFPRFFRRNDSEDEPLEALTDTEVIHAAKDKTKSKSTLSKPVAIPGVSRSTSASAGIDMNNPNAFSGNPGDTTPDAGESTPTRPRNKRRATQMLRLNLPPPISQHFANGWPHAGSWQDALYGYYEEEPGSVPASKSRSRKSTKNESDPPLLPIGGTNASRNNDEDPSTPQRPDFSFTGPSDERTPTTAATGLTSGTAGTAGTGQSDGGDPSRRTKSRRQRKYRPAMAPPTPSGLGFTPRTRDEEGDGEPTEYPWAAGMRRGDIAGGLGEKGGFDWHSAVAQKELATASGGAQDADQDLARHDTIATQTGTHTSADSEQGGRKKGWWSLGGGGGGGRKKKTNEKKRRRKVDSDWRRRYRRMLFLDARVTIWLRLVNLAVVVVLLGLAVTIRLELYHLRLAGLIGSSTTMNISYSTLTILHVLTAIYREYFGKPIGLWGLRSKMLWVCLDLLFVGLWSSALTLSTNDLIATPLECTSGNAWWRAGLADEYAELLDELKLLSGTNGTSTTSIAEGVTHASHSLTITLPQMVISSSLAREACRRQAGCIALSLLALLLYGGNMVLSLFRIFETVRRTANVRQAVTF</sequence>
<feature type="compositionally biased region" description="Gly residues" evidence="1">
    <location>
        <begin position="209"/>
        <end position="219"/>
    </location>
</feature>
<evidence type="ECO:0000256" key="1">
    <source>
        <dbReference type="SAM" id="MobiDB-lite"/>
    </source>
</evidence>
<feature type="compositionally biased region" description="Basic and acidic residues" evidence="1">
    <location>
        <begin position="35"/>
        <end position="50"/>
    </location>
</feature>
<dbReference type="GO" id="GO:0000324">
    <property type="term" value="C:fungal-type vacuole"/>
    <property type="evidence" value="ECO:0007669"/>
    <property type="project" value="TreeGrafter"/>
</dbReference>
<feature type="transmembrane region" description="Helical" evidence="2">
    <location>
        <begin position="842"/>
        <end position="861"/>
    </location>
</feature>
<feature type="region of interest" description="Disordered" evidence="1">
    <location>
        <begin position="707"/>
        <end position="748"/>
    </location>
</feature>
<keyword evidence="2" id="KW-0472">Membrane</keyword>
<feature type="region of interest" description="Disordered" evidence="1">
    <location>
        <begin position="429"/>
        <end position="488"/>
    </location>
</feature>
<feature type="region of interest" description="Disordered" evidence="1">
    <location>
        <begin position="527"/>
        <end position="654"/>
    </location>
</feature>
<protein>
    <submittedName>
        <fullName evidence="3">Uncharacterized protein</fullName>
    </submittedName>
</protein>
<dbReference type="AlphaFoldDB" id="A0A1B9GQS9"/>
<reference evidence="3 4" key="1">
    <citation type="submission" date="2013-07" db="EMBL/GenBank/DDBJ databases">
        <title>The Genome Sequence of Cryptococcus heveanensis BCC8398.</title>
        <authorList>
            <consortium name="The Broad Institute Genome Sequencing Platform"/>
            <person name="Cuomo C."/>
            <person name="Litvintseva A."/>
            <person name="Chen Y."/>
            <person name="Heitman J."/>
            <person name="Sun S."/>
            <person name="Springer D."/>
            <person name="Dromer F."/>
            <person name="Young S.K."/>
            <person name="Zeng Q."/>
            <person name="Gargeya S."/>
            <person name="Fitzgerald M."/>
            <person name="Abouelleil A."/>
            <person name="Alvarado L."/>
            <person name="Berlin A.M."/>
            <person name="Chapman S.B."/>
            <person name="Dewar J."/>
            <person name="Goldberg J."/>
            <person name="Griggs A."/>
            <person name="Gujja S."/>
            <person name="Hansen M."/>
            <person name="Howarth C."/>
            <person name="Imamovic A."/>
            <person name="Larimer J."/>
            <person name="McCowan C."/>
            <person name="Murphy C."/>
            <person name="Pearson M."/>
            <person name="Priest M."/>
            <person name="Roberts A."/>
            <person name="Saif S."/>
            <person name="Shea T."/>
            <person name="Sykes S."/>
            <person name="Wortman J."/>
            <person name="Nusbaum C."/>
            <person name="Birren B."/>
        </authorList>
    </citation>
    <scope>NUCLEOTIDE SEQUENCE [LARGE SCALE GENOMIC DNA]</scope>
    <source>
        <strain evidence="3 4">BCC8398</strain>
    </source>
</reference>
<proteinExistence type="predicted"/>